<feature type="transmembrane region" description="Helical" evidence="2">
    <location>
        <begin position="26"/>
        <end position="46"/>
    </location>
</feature>
<feature type="transmembrane region" description="Helical" evidence="2">
    <location>
        <begin position="66"/>
        <end position="87"/>
    </location>
</feature>
<dbReference type="EMBL" id="JARBHA010000018">
    <property type="protein sequence ID" value="KAJ9674763.1"/>
    <property type="molecule type" value="Genomic_DNA"/>
</dbReference>
<protein>
    <recommendedName>
        <fullName evidence="5">DUF4408 domain-containing protein</fullName>
    </recommendedName>
</protein>
<feature type="region of interest" description="Disordered" evidence="1">
    <location>
        <begin position="198"/>
        <end position="234"/>
    </location>
</feature>
<reference evidence="3 4" key="1">
    <citation type="journal article" date="2023" name="BMC Biotechnol.">
        <title>Vitis rotundifolia cv Carlos genome sequencing.</title>
        <authorList>
            <person name="Huff M."/>
            <person name="Hulse-Kemp A."/>
            <person name="Scheffler B."/>
            <person name="Youngblood R."/>
            <person name="Simpson S."/>
            <person name="Babiker E."/>
            <person name="Staton M."/>
        </authorList>
    </citation>
    <scope>NUCLEOTIDE SEQUENCE [LARGE SCALE GENOMIC DNA]</scope>
    <source>
        <tissue evidence="3">Leaf</tissue>
    </source>
</reference>
<comment type="caution">
    <text evidence="3">The sequence shown here is derived from an EMBL/GenBank/DDBJ whole genome shotgun (WGS) entry which is preliminary data.</text>
</comment>
<dbReference type="PANTHER" id="PTHR33640:SF8">
    <property type="entry name" value="TRANSMEMBRANE PROTEIN"/>
    <property type="match status" value="1"/>
</dbReference>
<sequence>MDSIDFDSVKLEKANAMRRYHTLRKFANFLRVLEVSVALFIMLFWSSKRVSNAVKIFSEYLRELCVVLANPRFVFLIGNAIIITLFVKSGRFSGENPYRGNAEPDLYDEYVQHSENSQKVVSQIDRAVTKVSHDDDFVTHSESQQKVLSEIDSPVPASSDDKQIVSWENALHTVLPDPVTTVTKKVPETKFYRRTKSATIRSEKPSRELRRSETDKFQKMDSSGGKSARRLSRVDELSNEEFRRKVEAFIEKQQRLLREEHMAIVLSKQN</sequence>
<evidence type="ECO:0000313" key="3">
    <source>
        <dbReference type="EMBL" id="KAJ9674763.1"/>
    </source>
</evidence>
<keyword evidence="2" id="KW-0472">Membrane</keyword>
<organism evidence="3 4">
    <name type="scientific">Vitis rotundifolia</name>
    <name type="common">Muscadine grape</name>
    <dbReference type="NCBI Taxonomy" id="103349"/>
    <lineage>
        <taxon>Eukaryota</taxon>
        <taxon>Viridiplantae</taxon>
        <taxon>Streptophyta</taxon>
        <taxon>Embryophyta</taxon>
        <taxon>Tracheophyta</taxon>
        <taxon>Spermatophyta</taxon>
        <taxon>Magnoliopsida</taxon>
        <taxon>eudicotyledons</taxon>
        <taxon>Gunneridae</taxon>
        <taxon>Pentapetalae</taxon>
        <taxon>rosids</taxon>
        <taxon>Vitales</taxon>
        <taxon>Vitaceae</taxon>
        <taxon>Viteae</taxon>
        <taxon>Vitis</taxon>
    </lineage>
</organism>
<gene>
    <name evidence="3" type="ORF">PVL29_023974</name>
</gene>
<evidence type="ECO:0000313" key="4">
    <source>
        <dbReference type="Proteomes" id="UP001168098"/>
    </source>
</evidence>
<evidence type="ECO:0000256" key="2">
    <source>
        <dbReference type="SAM" id="Phobius"/>
    </source>
</evidence>
<evidence type="ECO:0008006" key="5">
    <source>
        <dbReference type="Google" id="ProtNLM"/>
    </source>
</evidence>
<keyword evidence="2" id="KW-1133">Transmembrane helix</keyword>
<keyword evidence="4" id="KW-1185">Reference proteome</keyword>
<keyword evidence="2" id="KW-0812">Transmembrane</keyword>
<dbReference type="Proteomes" id="UP001168098">
    <property type="component" value="Unassembled WGS sequence"/>
</dbReference>
<dbReference type="PANTHER" id="PTHR33640">
    <property type="entry name" value="TRANSMEMBRANE PROTEIN"/>
    <property type="match status" value="1"/>
</dbReference>
<evidence type="ECO:0000256" key="1">
    <source>
        <dbReference type="SAM" id="MobiDB-lite"/>
    </source>
</evidence>
<proteinExistence type="predicted"/>
<name>A0AA38YQF1_VITRO</name>
<dbReference type="AlphaFoldDB" id="A0AA38YQF1"/>
<accession>A0AA38YQF1</accession>
<feature type="compositionally biased region" description="Basic and acidic residues" evidence="1">
    <location>
        <begin position="201"/>
        <end position="219"/>
    </location>
</feature>